<dbReference type="PANTHER" id="PTHR33206">
    <property type="entry name" value="PROTEIN CBG10425"/>
    <property type="match status" value="1"/>
</dbReference>
<dbReference type="GO" id="GO:1990837">
    <property type="term" value="F:sequence-specific double-stranded DNA binding"/>
    <property type="evidence" value="ECO:0007669"/>
    <property type="project" value="UniProtKB-ARBA"/>
</dbReference>
<dbReference type="Proteomes" id="UP001152795">
    <property type="component" value="Unassembled WGS sequence"/>
</dbReference>
<evidence type="ECO:0000256" key="1">
    <source>
        <dbReference type="ARBA" id="ARBA00022723"/>
    </source>
</evidence>
<dbReference type="SUPFAM" id="SSF56672">
    <property type="entry name" value="DNA/RNA polymerases"/>
    <property type="match status" value="1"/>
</dbReference>
<name>A0A6S7FQ66_PARCT</name>
<evidence type="ECO:0000256" key="3">
    <source>
        <dbReference type="ARBA" id="ARBA00022771"/>
    </source>
</evidence>
<protein>
    <submittedName>
        <fullName evidence="5">Zinc finger and SCAN domain-containing 22</fullName>
    </submittedName>
</protein>
<dbReference type="Gene3D" id="3.30.160.60">
    <property type="entry name" value="Classic Zinc Finger"/>
    <property type="match status" value="2"/>
</dbReference>
<dbReference type="PROSITE" id="PS00028">
    <property type="entry name" value="ZINC_FINGER_C2H2_1"/>
    <property type="match status" value="2"/>
</dbReference>
<keyword evidence="3" id="KW-0863">Zinc-finger</keyword>
<evidence type="ECO:0000313" key="6">
    <source>
        <dbReference type="Proteomes" id="UP001152795"/>
    </source>
</evidence>
<dbReference type="InterPro" id="IPR036236">
    <property type="entry name" value="Znf_C2H2_sf"/>
</dbReference>
<evidence type="ECO:0000256" key="2">
    <source>
        <dbReference type="ARBA" id="ARBA00022737"/>
    </source>
</evidence>
<dbReference type="FunFam" id="3.30.160.60:FF:000303">
    <property type="entry name" value="Zinc finger protein 41"/>
    <property type="match status" value="2"/>
</dbReference>
<dbReference type="Pfam" id="PF00096">
    <property type="entry name" value="zf-C2H2"/>
    <property type="match status" value="2"/>
</dbReference>
<dbReference type="PROSITE" id="PS50157">
    <property type="entry name" value="ZINC_FINGER_C2H2_2"/>
    <property type="match status" value="2"/>
</dbReference>
<dbReference type="PANTHER" id="PTHR33206:SF1">
    <property type="entry name" value="DNA-DIRECTED DNA POLYMERASE"/>
    <property type="match status" value="1"/>
</dbReference>
<proteinExistence type="predicted"/>
<organism evidence="5 6">
    <name type="scientific">Paramuricea clavata</name>
    <name type="common">Red gorgonian</name>
    <name type="synonym">Violescent sea-whip</name>
    <dbReference type="NCBI Taxonomy" id="317549"/>
    <lineage>
        <taxon>Eukaryota</taxon>
        <taxon>Metazoa</taxon>
        <taxon>Cnidaria</taxon>
        <taxon>Anthozoa</taxon>
        <taxon>Octocorallia</taxon>
        <taxon>Malacalcyonacea</taxon>
        <taxon>Plexauridae</taxon>
        <taxon>Paramuricea</taxon>
    </lineage>
</organism>
<accession>A0A6S7FQ66</accession>
<gene>
    <name evidence="5" type="ORF">PACLA_8A016972</name>
</gene>
<keyword evidence="2" id="KW-0677">Repeat</keyword>
<sequence length="1582" mass="186033">MAQQHRENILRNQFISDLENDELNRQLCAVDTFSWSPETQEQILSEWDDWRRDENAGHSCDECGKTFTRSDNLNRHMKTHSDKDHECSRCHKTFNRKVRCFPETQEQILSEWDDWRRDENAGHSCDECGKTFTRSDNLNRHMKTHSDKDHEHECSRCHKKFNRKPINAKSTKLAVGNVPRRRPGEQKGKELMNQNRHHLRHALTKGRLRLQSSTKCEALDKNKESGVISIGPQPFPQDPLLPPSNLPSQLHRDHWRAIRTRQSRDNRVQDWYNYRLSSANMGQLVNDIDRIFEDQTTVFKLNLSFGFVLFNNETQQMQYHHPSANNNRVFDSPFQIHNREDLVQVRTALENIDIHEWARQQRPNSKWIVMDFTNVTFYVTKLRDHPIGRSVRLPKYILDNPVIVSLDCDKNTGLPYEDKLCFFRCLVLHRGCHSKNLERDTKHFYEQYSDAEEFDGVTLEELPELEKLFELNIYVYRLTELHDEDEDKTSIVAQLIQRSHRRYASSMYLNLYGSHFSYIKNLAMYSKSYCCCKCDKMWKTAKALNKHERTCDGTIRHIFPGGAYKVPQSIFDLLADEGIEIPEDLKYFPYRATFDFECYFKHTSNHSRNTEKLTWQAEHIPLSVSVCSNVPGYTEPKCFVSSGDTSKMIQEFVEYLVKISQESYVLLLDLFADVFRQIEERVNQVGENAEIMEVAAGEDNEQNTEEQMIEEMVGCLMGLNSEVNYIFDLLDVYNMCTYYAVYFQEREVSDGEVVGDEVNESEAEKTHPLEKLVEKLELYLMELPVIGFNWGKYDINAAKNPFFSYLLKHEQVKFVIERNNNHMCLKTQHLKFLDITNYLAPGFSYEQFLKAYECSQTKGYFPYEWVDSLGKLNNPTLPPRETFHSNLSGTDITEDQYRYCERVWNEQNMTTFRDFLVWYNNLDVVPFLEAVQKMSNFWQERNIDMFKDGVSVPGLTMKYLFSNIPGTYFSLFSDKDKDMYYTMKDNNVGGPSIIFNRYHEKGKTSIRKEEMRAKGKESKPCKNVVGYDANALYLWAIMQNMPTGQYTRRLEEDGFKIRWSGKMAIEWLEWEAYQRRIQIRHEYNNAEKRIGARRLPVDGFHAESQTVFQFHGLTVLYFILLGCYWHGHNCQLNEGKEVNEKRDKPMKELLEETKRNSAYITKQGFNLVECWECEWRDMKKRNSALQRFIATHLRRPLDKVKTMTTRSIINAVKNDKLFGCVECDIHVPESLRKYFKEMCPIFKNTEIRREDIGEFMKSYAEENNIMPRPRRSLIGSMIGKKIMLATPLLKWYLEHGLEVTHVYQIVEYTPKPCFKPFGDAVSDARRAGDADPSKAIIADTMKLSGIERHRKVDYCNDDEVSELINSPFYRHVNVIDDDTYEVESAKKKIKLDLPLQVGFFVYQYAKLRMLQFYYDCLDTYLDRSDYEYCEMDTDSAYIAISGESVEELVKPGLREAFENDKCNWFPRSDTTEHAKYDRRKPGLFKVEWEEEGIVSLCSKTYYCFGEKDKYSCKGVNKKNNVINKDKYLDVIFSKRSGSAVNRSFRVLNNTMCTYVQVKNAFSYFYSKRKVLEDGVSTIPLDI</sequence>
<keyword evidence="1" id="KW-0479">Metal-binding</keyword>
<dbReference type="OrthoDB" id="654211at2759"/>
<dbReference type="InterPro" id="IPR013087">
    <property type="entry name" value="Znf_C2H2_type"/>
</dbReference>
<dbReference type="GO" id="GO:0008270">
    <property type="term" value="F:zinc ion binding"/>
    <property type="evidence" value="ECO:0007669"/>
    <property type="project" value="UniProtKB-KW"/>
</dbReference>
<evidence type="ECO:0000313" key="5">
    <source>
        <dbReference type="EMBL" id="CAB3979083.1"/>
    </source>
</evidence>
<dbReference type="SMART" id="SM00355">
    <property type="entry name" value="ZnF_C2H2"/>
    <property type="match status" value="2"/>
</dbReference>
<comment type="caution">
    <text evidence="5">The sequence shown here is derived from an EMBL/GenBank/DDBJ whole genome shotgun (WGS) entry which is preliminary data.</text>
</comment>
<dbReference type="EMBL" id="CACRXK020000166">
    <property type="protein sequence ID" value="CAB3979083.1"/>
    <property type="molecule type" value="Genomic_DNA"/>
</dbReference>
<dbReference type="Gene3D" id="3.40.960.10">
    <property type="entry name" value="VSR Endonuclease"/>
    <property type="match status" value="1"/>
</dbReference>
<dbReference type="InterPro" id="IPR043502">
    <property type="entry name" value="DNA/RNA_pol_sf"/>
</dbReference>
<reference evidence="5" key="1">
    <citation type="submission" date="2020-04" db="EMBL/GenBank/DDBJ databases">
        <authorList>
            <person name="Alioto T."/>
            <person name="Alioto T."/>
            <person name="Gomez Garrido J."/>
        </authorList>
    </citation>
    <scope>NUCLEOTIDE SEQUENCE</scope>
    <source>
        <strain evidence="5">A484AB</strain>
    </source>
</reference>
<evidence type="ECO:0000256" key="4">
    <source>
        <dbReference type="ARBA" id="ARBA00022833"/>
    </source>
</evidence>
<keyword evidence="4" id="KW-0862">Zinc</keyword>
<dbReference type="SUPFAM" id="SSF57667">
    <property type="entry name" value="beta-beta-alpha zinc fingers"/>
    <property type="match status" value="2"/>
</dbReference>
<keyword evidence="6" id="KW-1185">Reference proteome</keyword>